<protein>
    <recommendedName>
        <fullName evidence="8">Lipoprotein</fullName>
    </recommendedName>
</protein>
<evidence type="ECO:0000313" key="4">
    <source>
        <dbReference type="EMBL" id="GAM73773.1"/>
    </source>
</evidence>
<organism evidence="4 5">
    <name type="scientific">Vibrio ishigakensis</name>
    <dbReference type="NCBI Taxonomy" id="1481914"/>
    <lineage>
        <taxon>Bacteria</taxon>
        <taxon>Pseudomonadati</taxon>
        <taxon>Pseudomonadota</taxon>
        <taxon>Gammaproteobacteria</taxon>
        <taxon>Vibrionales</taxon>
        <taxon>Vibrionaceae</taxon>
        <taxon>Vibrio</taxon>
    </lineage>
</organism>
<dbReference type="EMBL" id="BBRZ01000112">
    <property type="protein sequence ID" value="GAM58918.1"/>
    <property type="molecule type" value="Genomic_DNA"/>
</dbReference>
<dbReference type="Proteomes" id="UP000031671">
    <property type="component" value="Unassembled WGS sequence"/>
</dbReference>
<dbReference type="EMBL" id="BBSA01000008">
    <property type="protein sequence ID" value="GAM63382.1"/>
    <property type="molecule type" value="Genomic_DNA"/>
</dbReference>
<dbReference type="Proteomes" id="UP000031670">
    <property type="component" value="Unassembled WGS sequence"/>
</dbReference>
<reference evidence="4 5" key="3">
    <citation type="submission" date="2015-01" db="EMBL/GenBank/DDBJ databases">
        <title>Vibrio sp. C94 JCM 19241 whole genome shotgun sequence.</title>
        <authorList>
            <person name="Sawabe T."/>
            <person name="Meirelles P."/>
            <person name="Feng G."/>
            <person name="Sayaka M."/>
            <person name="Hattori M."/>
            <person name="Ohkuma M."/>
        </authorList>
    </citation>
    <scope>NUCLEOTIDE SEQUENCE [LARGE SCALE GENOMIC DNA]</scope>
    <source>
        <strain evidence="5">JCM 19241</strain>
        <strain evidence="4">JCM19241</strain>
    </source>
</reference>
<sequence length="101" mass="10852">MFKKALILAITAVSLSGCVGLNTVSLTSVPAERDAKVTASASDWNFIGINFNNDIVDEAVANLQQQCPTGKIEGVLTKHQTTGYVLFFKREIIATGYCNKA</sequence>
<proteinExistence type="predicted"/>
<accession>A0A0B8P6U2</accession>
<dbReference type="EMBL" id="BBSC01000002">
    <property type="protein sequence ID" value="GAM73773.1"/>
    <property type="molecule type" value="Genomic_DNA"/>
</dbReference>
<evidence type="ECO:0000313" key="5">
    <source>
        <dbReference type="Proteomes" id="UP000031666"/>
    </source>
</evidence>
<dbReference type="Proteomes" id="UP000031666">
    <property type="component" value="Unassembled WGS sequence"/>
</dbReference>
<feature type="chain" id="PRO_5010413559" description="Lipoprotein" evidence="1">
    <location>
        <begin position="22"/>
        <end position="101"/>
    </location>
</feature>
<name>A0A0B8QF43_9VIBR</name>
<evidence type="ECO:0000256" key="1">
    <source>
        <dbReference type="SAM" id="SignalP"/>
    </source>
</evidence>
<keyword evidence="1" id="KW-0732">Signal</keyword>
<gene>
    <name evidence="2" type="ORF">JCM19231_1709</name>
    <name evidence="3" type="ORF">JCM19232_1529</name>
    <name evidence="4" type="ORF">JCM19241_4969</name>
</gene>
<comment type="caution">
    <text evidence="4">The sequence shown here is derived from an EMBL/GenBank/DDBJ whole genome shotgun (WGS) entry which is preliminary data.</text>
</comment>
<reference evidence="2 7" key="1">
    <citation type="submission" date="2015-01" db="EMBL/GenBank/DDBJ databases">
        <title>Vibrio sp. C1 JCM 19231 whole genome shotgun sequence.</title>
        <authorList>
            <person name="Sawabe T."/>
            <person name="Meirelles P."/>
            <person name="Feng G."/>
            <person name="Sayaka M."/>
            <person name="Hattori M."/>
            <person name="Ohkuma M."/>
        </authorList>
    </citation>
    <scope>NUCLEOTIDE SEQUENCE [LARGE SCALE GENOMIC DNA]</scope>
    <source>
        <strain evidence="7">JCM 19231</strain>
        <strain evidence="2">JCM19231</strain>
    </source>
</reference>
<dbReference type="RefSeq" id="WP_261835789.1">
    <property type="nucleotide sequence ID" value="NZ_AP024882.1"/>
</dbReference>
<evidence type="ECO:0008006" key="8">
    <source>
        <dbReference type="Google" id="ProtNLM"/>
    </source>
</evidence>
<reference evidence="5 6" key="4">
    <citation type="submission" date="2015-01" db="EMBL/GenBank/DDBJ databases">
        <authorList>
            <consortium name="NBRP consortium"/>
            <person name="Sawabe T."/>
            <person name="Meirelles P."/>
            <person name="Feng G."/>
            <person name="Sayaka M."/>
            <person name="Hattori M."/>
            <person name="Ohkuma M."/>
        </authorList>
    </citation>
    <scope>NUCLEOTIDE SEQUENCE [LARGE SCALE GENOMIC DNA]</scope>
    <source>
        <strain evidence="7">JCM 19231</strain>
        <strain evidence="5">JCM 19241</strain>
        <strain evidence="2">JCM19231</strain>
        <strain evidence="3 6">JCM19232</strain>
        <strain evidence="4">JCM19241</strain>
    </source>
</reference>
<reference evidence="3 6" key="2">
    <citation type="submission" date="2015-01" db="EMBL/GenBank/DDBJ databases">
        <title>Vibrio sp. C5 JCM 19232 whole genome shotgun sequence.</title>
        <authorList>
            <person name="Sawabe T."/>
            <person name="Meirelles P."/>
            <person name="Feng G."/>
            <person name="Sayaka M."/>
            <person name="Hattori M."/>
            <person name="Ohkuma M."/>
        </authorList>
    </citation>
    <scope>NUCLEOTIDE SEQUENCE [LARGE SCALE GENOMIC DNA]</scope>
    <source>
        <strain evidence="3 6">JCM19232</strain>
    </source>
</reference>
<evidence type="ECO:0000313" key="6">
    <source>
        <dbReference type="Proteomes" id="UP000031670"/>
    </source>
</evidence>
<dbReference type="AlphaFoldDB" id="A0A0B8QF43"/>
<dbReference type="PROSITE" id="PS51257">
    <property type="entry name" value="PROKAR_LIPOPROTEIN"/>
    <property type="match status" value="1"/>
</dbReference>
<evidence type="ECO:0000313" key="2">
    <source>
        <dbReference type="EMBL" id="GAM58918.1"/>
    </source>
</evidence>
<keyword evidence="7" id="KW-1185">Reference proteome</keyword>
<evidence type="ECO:0000313" key="7">
    <source>
        <dbReference type="Proteomes" id="UP000031671"/>
    </source>
</evidence>
<evidence type="ECO:0000313" key="3">
    <source>
        <dbReference type="EMBL" id="GAM63382.1"/>
    </source>
</evidence>
<accession>A0A0B8QF43</accession>
<feature type="signal peptide" evidence="1">
    <location>
        <begin position="1"/>
        <end position="21"/>
    </location>
</feature>
<accession>A0A0B8PFJ6</accession>